<evidence type="ECO:0000256" key="1">
    <source>
        <dbReference type="SAM" id="MobiDB-lite"/>
    </source>
</evidence>
<dbReference type="RefSeq" id="WP_380720933.1">
    <property type="nucleotide sequence ID" value="NZ_JBHTLK010000018.1"/>
</dbReference>
<dbReference type="Proteomes" id="UP001597168">
    <property type="component" value="Unassembled WGS sequence"/>
</dbReference>
<dbReference type="Pfam" id="PF14428">
    <property type="entry name" value="DddA-like"/>
    <property type="match status" value="1"/>
</dbReference>
<accession>A0ABW3QPM5</accession>
<feature type="compositionally biased region" description="Pro residues" evidence="1">
    <location>
        <begin position="87"/>
        <end position="101"/>
    </location>
</feature>
<feature type="region of interest" description="Disordered" evidence="1">
    <location>
        <begin position="83"/>
        <end position="113"/>
    </location>
</feature>
<gene>
    <name evidence="2" type="ORF">ACFQ3T_06235</name>
</gene>
<evidence type="ECO:0000313" key="2">
    <source>
        <dbReference type="EMBL" id="MFD1146714.1"/>
    </source>
</evidence>
<proteinExistence type="predicted"/>
<reference evidence="3" key="1">
    <citation type="journal article" date="2019" name="Int. J. Syst. Evol. Microbiol.">
        <title>The Global Catalogue of Microorganisms (GCM) 10K type strain sequencing project: providing services to taxonomists for standard genome sequencing and annotation.</title>
        <authorList>
            <consortium name="The Broad Institute Genomics Platform"/>
            <consortium name="The Broad Institute Genome Sequencing Center for Infectious Disease"/>
            <person name="Wu L."/>
            <person name="Ma J."/>
        </authorList>
    </citation>
    <scope>NUCLEOTIDE SEQUENCE [LARGE SCALE GENOMIC DNA]</scope>
    <source>
        <strain evidence="3">CCUG 60214</strain>
    </source>
</reference>
<organism evidence="2 3">
    <name type="scientific">Saccharothrix hoggarensis</name>
    <dbReference type="NCBI Taxonomy" id="913853"/>
    <lineage>
        <taxon>Bacteria</taxon>
        <taxon>Bacillati</taxon>
        <taxon>Actinomycetota</taxon>
        <taxon>Actinomycetes</taxon>
        <taxon>Pseudonocardiales</taxon>
        <taxon>Pseudonocardiaceae</taxon>
        <taxon>Saccharothrix</taxon>
    </lineage>
</organism>
<dbReference type="InterPro" id="IPR032724">
    <property type="entry name" value="SCP1.201-like"/>
</dbReference>
<keyword evidence="3" id="KW-1185">Reference proteome</keyword>
<evidence type="ECO:0000313" key="3">
    <source>
        <dbReference type="Proteomes" id="UP001597168"/>
    </source>
</evidence>
<comment type="caution">
    <text evidence="2">The sequence shown here is derived from an EMBL/GenBank/DDBJ whole genome shotgun (WGS) entry which is preliminary data.</text>
</comment>
<name>A0ABW3QPM5_9PSEU</name>
<protein>
    <submittedName>
        <fullName evidence="2">DddA-like double-stranded DNA deaminase toxin</fullName>
    </submittedName>
</protein>
<sequence length="260" mass="28527">MTTSLGEVERAVRAVSDHARRLEALLAEAAGHAAEAADLLAPAGCGSRREDEFLGTASAWRDAADEADCLRTLVTAARTALDRYLTAPPPPPPPLPPPPTSDPVRSVRSPSGDHYPVEAGWGAHLMGRYSAPRSGVPVHGLARAKGSETTLSFRPGEQYWTERVVERARFLRAGAAFWKARVHFHVEFETAAWMVESGVREAELIVNRTPCGYRMDLERQPGCHQYLRRFLPVGSALHVYGTDENGRKTFIATYRGLSEQ</sequence>
<dbReference type="EMBL" id="JBHTLK010000018">
    <property type="protein sequence ID" value="MFD1146714.1"/>
    <property type="molecule type" value="Genomic_DNA"/>
</dbReference>